<evidence type="ECO:0000256" key="7">
    <source>
        <dbReference type="SAM" id="Phobius"/>
    </source>
</evidence>
<dbReference type="EMBL" id="CAKOFQ010006685">
    <property type="protein sequence ID" value="CAH1959935.1"/>
    <property type="molecule type" value="Genomic_DNA"/>
</dbReference>
<feature type="domain" description="NF-X1-type" evidence="8">
    <location>
        <begin position="398"/>
        <end position="416"/>
    </location>
</feature>
<proteinExistence type="inferred from homology"/>
<feature type="domain" description="NF-X1-type" evidence="8">
    <location>
        <begin position="358"/>
        <end position="392"/>
    </location>
</feature>
<evidence type="ECO:0000256" key="5">
    <source>
        <dbReference type="ARBA" id="ARBA00022833"/>
    </source>
</evidence>
<evidence type="ECO:0000256" key="3">
    <source>
        <dbReference type="ARBA" id="ARBA00022737"/>
    </source>
</evidence>
<dbReference type="CDD" id="cd06008">
    <property type="entry name" value="NF-X1-zinc-finger"/>
    <property type="match status" value="5"/>
</dbReference>
<evidence type="ECO:0000256" key="6">
    <source>
        <dbReference type="SAM" id="Coils"/>
    </source>
</evidence>
<keyword evidence="2" id="KW-0479">Metal-binding</keyword>
<reference evidence="9" key="1">
    <citation type="submission" date="2022-03" db="EMBL/GenBank/DDBJ databases">
        <authorList>
            <person name="Sayadi A."/>
        </authorList>
    </citation>
    <scope>NUCLEOTIDE SEQUENCE</scope>
</reference>
<evidence type="ECO:0000256" key="2">
    <source>
        <dbReference type="ARBA" id="ARBA00022723"/>
    </source>
</evidence>
<dbReference type="AlphaFoldDB" id="A0A9P0JXJ3"/>
<sequence>MKWIKYQKTICASVEKRGTPSMIHIWSLTHVGRYVEKTWFPSVGISVFYFVIQVCGKLFSCGHHRCEKVCHEGPCFDCPLTNLRTCPCGKQEFQLPCTQDTPSCQDTCDKPLDCGIHRCNERCHKDKCGLCLETVVKSCRCGLHSKEVQCYKPYFCETKCKRMRDCNKHPCNRKCCDGNCPPCEKPCGRTLSCGNHKCNSVCHRGPCYPCAQTDIVTCRCGATKIQVPCGRKHKTKPPGCNKTCTIPPDCHHPKREHHRCHFGECPPCKQVCDKLHSDCGHTCPALCHSDVLVKEEAQKASMPWEQTKPQIKRIAFPCPECVVPVPVTCLGGHETVNWPCHLAKPSSCQRPCRRILGCTNHTCSLPCHTVIGAPDVTKAGENCEQCENPCLKDRPEGCQHECPKPCHPGDCKPCKQMIRIKCNCGLNQLYVTCADWLDPAKRDQLQCCGNQCPKNYPCGHRCKADCHPGPCPNPEQCKKKVKVTCKCKRIKKDFSCELVRTNQAVKCDDICKQKKEEERLKREAIEQQKKMEDEEKNKKELEKYKKMFEGKKKSKVKEVQEETETTGFFNKYKVIVSSCVIVVVAICYLTFH</sequence>
<evidence type="ECO:0000313" key="9">
    <source>
        <dbReference type="EMBL" id="CAH1959935.1"/>
    </source>
</evidence>
<protein>
    <recommendedName>
        <fullName evidence="8">NF-X1-type domain-containing protein</fullName>
    </recommendedName>
</protein>
<keyword evidence="7" id="KW-1133">Transmembrane helix</keyword>
<dbReference type="OrthoDB" id="536399at2759"/>
<comment type="caution">
    <text evidence="9">The sequence shown here is derived from an EMBL/GenBank/DDBJ whole genome shotgun (WGS) entry which is preliminary data.</text>
</comment>
<dbReference type="GO" id="GO:0000981">
    <property type="term" value="F:DNA-binding transcription factor activity, RNA polymerase II-specific"/>
    <property type="evidence" value="ECO:0007669"/>
    <property type="project" value="TreeGrafter"/>
</dbReference>
<feature type="domain" description="NF-X1-type" evidence="8">
    <location>
        <begin position="193"/>
        <end position="212"/>
    </location>
</feature>
<dbReference type="InterPro" id="IPR034078">
    <property type="entry name" value="NFX1_fam"/>
</dbReference>
<evidence type="ECO:0000256" key="4">
    <source>
        <dbReference type="ARBA" id="ARBA00022771"/>
    </source>
</evidence>
<keyword evidence="7" id="KW-0812">Transmembrane</keyword>
<feature type="domain" description="NF-X1-type" evidence="8">
    <location>
        <begin position="279"/>
        <end position="323"/>
    </location>
</feature>
<feature type="domain" description="NF-X1-type" evidence="8">
    <location>
        <begin position="61"/>
        <end position="80"/>
    </location>
</feature>
<dbReference type="Pfam" id="PF01422">
    <property type="entry name" value="zf-NF-X1"/>
    <property type="match status" value="9"/>
</dbReference>
<evidence type="ECO:0000256" key="1">
    <source>
        <dbReference type="ARBA" id="ARBA00007269"/>
    </source>
</evidence>
<dbReference type="GO" id="GO:0000977">
    <property type="term" value="F:RNA polymerase II transcription regulatory region sequence-specific DNA binding"/>
    <property type="evidence" value="ECO:0007669"/>
    <property type="project" value="TreeGrafter"/>
</dbReference>
<feature type="domain" description="NF-X1-type" evidence="8">
    <location>
        <begin position="250"/>
        <end position="270"/>
    </location>
</feature>
<organism evidence="9 10">
    <name type="scientific">Acanthoscelides obtectus</name>
    <name type="common">Bean weevil</name>
    <name type="synonym">Bruchus obtectus</name>
    <dbReference type="NCBI Taxonomy" id="200917"/>
    <lineage>
        <taxon>Eukaryota</taxon>
        <taxon>Metazoa</taxon>
        <taxon>Ecdysozoa</taxon>
        <taxon>Arthropoda</taxon>
        <taxon>Hexapoda</taxon>
        <taxon>Insecta</taxon>
        <taxon>Pterygota</taxon>
        <taxon>Neoptera</taxon>
        <taxon>Endopterygota</taxon>
        <taxon>Coleoptera</taxon>
        <taxon>Polyphaga</taxon>
        <taxon>Cucujiformia</taxon>
        <taxon>Chrysomeloidea</taxon>
        <taxon>Chrysomelidae</taxon>
        <taxon>Bruchinae</taxon>
        <taxon>Bruchini</taxon>
        <taxon>Acanthoscelides</taxon>
    </lineage>
</organism>
<dbReference type="Proteomes" id="UP001152888">
    <property type="component" value="Unassembled WGS sequence"/>
</dbReference>
<dbReference type="PANTHER" id="PTHR12360:SF1">
    <property type="entry name" value="NF-X1-TYPE ZINC FINGER PROTEIN NFXL1"/>
    <property type="match status" value="1"/>
</dbReference>
<evidence type="ECO:0000313" key="10">
    <source>
        <dbReference type="Proteomes" id="UP001152888"/>
    </source>
</evidence>
<feature type="transmembrane region" description="Helical" evidence="7">
    <location>
        <begin position="572"/>
        <end position="591"/>
    </location>
</feature>
<keyword evidence="3" id="KW-0677">Repeat</keyword>
<feature type="coiled-coil region" evidence="6">
    <location>
        <begin position="514"/>
        <end position="551"/>
    </location>
</feature>
<comment type="similarity">
    <text evidence="1">Belongs to the NFX1 family.</text>
</comment>
<keyword evidence="7" id="KW-0472">Membrane</keyword>
<dbReference type="InterPro" id="IPR000967">
    <property type="entry name" value="Znf_NFX1"/>
</dbReference>
<dbReference type="PANTHER" id="PTHR12360">
    <property type="entry name" value="NUCLEAR TRANSCRIPTION FACTOR, X-BOX BINDING 1 NFX1"/>
    <property type="match status" value="1"/>
</dbReference>
<accession>A0A9P0JXJ3</accession>
<dbReference type="GO" id="GO:0008270">
    <property type="term" value="F:zinc ion binding"/>
    <property type="evidence" value="ECO:0007669"/>
    <property type="project" value="UniProtKB-KW"/>
</dbReference>
<evidence type="ECO:0000259" key="8">
    <source>
        <dbReference type="SMART" id="SM00438"/>
    </source>
</evidence>
<keyword evidence="10" id="KW-1185">Reference proteome</keyword>
<keyword evidence="4" id="KW-0863">Zinc-finger</keyword>
<name>A0A9P0JXJ3_ACAOB</name>
<feature type="domain" description="NF-X1-type" evidence="8">
    <location>
        <begin position="166"/>
        <end position="185"/>
    </location>
</feature>
<keyword evidence="6" id="KW-0175">Coiled coil</keyword>
<feature type="domain" description="NF-X1-type" evidence="8">
    <location>
        <begin position="458"/>
        <end position="479"/>
    </location>
</feature>
<dbReference type="GO" id="GO:0005634">
    <property type="term" value="C:nucleus"/>
    <property type="evidence" value="ECO:0007669"/>
    <property type="project" value="InterPro"/>
</dbReference>
<gene>
    <name evidence="9" type="ORF">ACAOBT_LOCUS3461</name>
</gene>
<feature type="domain" description="NF-X1-type" evidence="8">
    <location>
        <begin position="114"/>
        <end position="133"/>
    </location>
</feature>
<keyword evidence="5" id="KW-0862">Zinc</keyword>
<dbReference type="SMART" id="SM00438">
    <property type="entry name" value="ZnF_NFX"/>
    <property type="match status" value="9"/>
</dbReference>